<dbReference type="VEuPathDB" id="FungiDB:GGTG_05864"/>
<dbReference type="HOGENOM" id="CLU_034857_0_0_1"/>
<proteinExistence type="predicted"/>
<evidence type="ECO:0000313" key="2">
    <source>
        <dbReference type="EnsemblFungi" id="EJT75939"/>
    </source>
</evidence>
<sequence length="518" mass="58745">MPNAHLANVSAEIRSLILAELPKEALLACRLVCRILSAHATPLAFRHVLLSARHAASADAFVRISETEHLRRLVQEVTCDTYVGDWCRYRGGKGYKPPAAFLAALPCLRHLRGLRALNIFFSRYTARRNVGMRFPTTLAVAETADFRFRVLHTVFQALRGTWARKMWIALALDLHLQGDGVDPVLYDGDGVGEGPIELESLAISNLSDFFDRRLTRTRAFHEVLASPSFKSLKLLFTHWEKEIEPELRLELPDLYEAYQNLPLTWLEPGVARNLTTLSLYDRHYFGWCPKLDLRLVGGLPNLRVLALGNYVFSHNWQVDWVAGLRSLRELYLDDCPILWRAIVRPPLDDENYPTADAFSADPNNDRIELGLPLRWHAVLARWRDALAGHLRVFSMGSGDWDGKAQPDEQHNDDLAGRRVFLTYDQPPPSLPKSLSARGTPDPFISARYDGGVGLRRARENVLQYVQFNVDRWVERDAGVLLLDDDEIGIQFGVHTRALDEAALEDMRMSLTKVQVVDI</sequence>
<reference evidence="2" key="4">
    <citation type="journal article" date="2015" name="G3 (Bethesda)">
        <title>Genome sequences of three phytopathogenic species of the Magnaporthaceae family of fungi.</title>
        <authorList>
            <person name="Okagaki L.H."/>
            <person name="Nunes C.C."/>
            <person name="Sailsbery J."/>
            <person name="Clay B."/>
            <person name="Brown D."/>
            <person name="John T."/>
            <person name="Oh Y."/>
            <person name="Young N."/>
            <person name="Fitzgerald M."/>
            <person name="Haas B.J."/>
            <person name="Zeng Q."/>
            <person name="Young S."/>
            <person name="Adiconis X."/>
            <person name="Fan L."/>
            <person name="Levin J.Z."/>
            <person name="Mitchell T.K."/>
            <person name="Okubara P.A."/>
            <person name="Farman M.L."/>
            <person name="Kohn L.M."/>
            <person name="Birren B."/>
            <person name="Ma L.-J."/>
            <person name="Dean R.A."/>
        </authorList>
    </citation>
    <scope>NUCLEOTIDE SEQUENCE</scope>
    <source>
        <strain evidence="2">R3-111a-1</strain>
    </source>
</reference>
<reference evidence="1" key="2">
    <citation type="submission" date="2010-07" db="EMBL/GenBank/DDBJ databases">
        <authorList>
            <consortium name="The Broad Institute Genome Sequencing Platform"/>
            <consortium name="Broad Institute Genome Sequencing Center for Infectious Disease"/>
            <person name="Ma L.-J."/>
            <person name="Dead R."/>
            <person name="Young S."/>
            <person name="Zeng Q."/>
            <person name="Koehrsen M."/>
            <person name="Alvarado L."/>
            <person name="Berlin A."/>
            <person name="Chapman S.B."/>
            <person name="Chen Z."/>
            <person name="Freedman E."/>
            <person name="Gellesch M."/>
            <person name="Goldberg J."/>
            <person name="Griggs A."/>
            <person name="Gujja S."/>
            <person name="Heilman E.R."/>
            <person name="Heiman D."/>
            <person name="Hepburn T."/>
            <person name="Howarth C."/>
            <person name="Jen D."/>
            <person name="Larson L."/>
            <person name="Mehta T."/>
            <person name="Neiman D."/>
            <person name="Pearson M."/>
            <person name="Roberts A."/>
            <person name="Saif S."/>
            <person name="Shea T."/>
            <person name="Shenoy N."/>
            <person name="Sisk P."/>
            <person name="Stolte C."/>
            <person name="Sykes S."/>
            <person name="Walk T."/>
            <person name="White J."/>
            <person name="Yandava C."/>
            <person name="Haas B."/>
            <person name="Nusbaum C."/>
            <person name="Birren B."/>
        </authorList>
    </citation>
    <scope>NUCLEOTIDE SEQUENCE</scope>
    <source>
        <strain evidence="1">R3-111a-1</strain>
    </source>
</reference>
<dbReference type="AlphaFoldDB" id="J3NX57"/>
<accession>J3NX57</accession>
<evidence type="ECO:0008006" key="4">
    <source>
        <dbReference type="Google" id="ProtNLM"/>
    </source>
</evidence>
<protein>
    <recommendedName>
        <fullName evidence="4">F-box domain-containing protein</fullName>
    </recommendedName>
</protein>
<gene>
    <name evidence="2" type="primary">20346322</name>
    <name evidence="1" type="ORF">GGTG_05864</name>
</gene>
<dbReference type="EnsemblFungi" id="EJT75939">
    <property type="protein sequence ID" value="EJT75939"/>
    <property type="gene ID" value="GGTG_05864"/>
</dbReference>
<dbReference type="RefSeq" id="XP_009221939.1">
    <property type="nucleotide sequence ID" value="XM_009223675.1"/>
</dbReference>
<dbReference type="InterPro" id="IPR032675">
    <property type="entry name" value="LRR_dom_sf"/>
</dbReference>
<dbReference type="OrthoDB" id="3140657at2759"/>
<dbReference type="Proteomes" id="UP000006039">
    <property type="component" value="Unassembled WGS sequence"/>
</dbReference>
<name>J3NX57_GAET3</name>
<dbReference type="PANTHER" id="PTHR42057">
    <property type="entry name" value="F-BOX DOMAIN PROTEIN (AFU_ORTHOLOGUE AFUA_4G00200)"/>
    <property type="match status" value="1"/>
</dbReference>
<dbReference type="PANTHER" id="PTHR42057:SF2">
    <property type="entry name" value="F-BOX DOMAIN PROTEIN (AFU_ORTHOLOGUE AFUA_4G00200)-RELATED"/>
    <property type="match status" value="1"/>
</dbReference>
<evidence type="ECO:0000313" key="3">
    <source>
        <dbReference type="Proteomes" id="UP000006039"/>
    </source>
</evidence>
<evidence type="ECO:0000313" key="1">
    <source>
        <dbReference type="EMBL" id="EJT75939.1"/>
    </source>
</evidence>
<reference evidence="2" key="5">
    <citation type="submission" date="2018-04" db="UniProtKB">
        <authorList>
            <consortium name="EnsemblFungi"/>
        </authorList>
    </citation>
    <scope>IDENTIFICATION</scope>
    <source>
        <strain evidence="2">R3-111a-1</strain>
    </source>
</reference>
<reference evidence="3" key="1">
    <citation type="submission" date="2010-07" db="EMBL/GenBank/DDBJ databases">
        <title>The genome sequence of Gaeumannomyces graminis var. tritici strain R3-111a-1.</title>
        <authorList>
            <consortium name="The Broad Institute Genome Sequencing Platform"/>
            <person name="Ma L.-J."/>
            <person name="Dead R."/>
            <person name="Young S."/>
            <person name="Zeng Q."/>
            <person name="Koehrsen M."/>
            <person name="Alvarado L."/>
            <person name="Berlin A."/>
            <person name="Chapman S.B."/>
            <person name="Chen Z."/>
            <person name="Freedman E."/>
            <person name="Gellesch M."/>
            <person name="Goldberg J."/>
            <person name="Griggs A."/>
            <person name="Gujja S."/>
            <person name="Heilman E.R."/>
            <person name="Heiman D."/>
            <person name="Hepburn T."/>
            <person name="Howarth C."/>
            <person name="Jen D."/>
            <person name="Larson L."/>
            <person name="Mehta T."/>
            <person name="Neiman D."/>
            <person name="Pearson M."/>
            <person name="Roberts A."/>
            <person name="Saif S."/>
            <person name="Shea T."/>
            <person name="Shenoy N."/>
            <person name="Sisk P."/>
            <person name="Stolte C."/>
            <person name="Sykes S."/>
            <person name="Walk T."/>
            <person name="White J."/>
            <person name="Yandava C."/>
            <person name="Haas B."/>
            <person name="Nusbaum C."/>
            <person name="Birren B."/>
        </authorList>
    </citation>
    <scope>NUCLEOTIDE SEQUENCE [LARGE SCALE GENOMIC DNA]</scope>
    <source>
        <strain evidence="3">R3-111a-1</strain>
    </source>
</reference>
<dbReference type="Gene3D" id="3.80.10.10">
    <property type="entry name" value="Ribonuclease Inhibitor"/>
    <property type="match status" value="1"/>
</dbReference>
<dbReference type="SUPFAM" id="SSF52058">
    <property type="entry name" value="L domain-like"/>
    <property type="match status" value="1"/>
</dbReference>
<dbReference type="EMBL" id="GL385397">
    <property type="protein sequence ID" value="EJT75939.1"/>
    <property type="molecule type" value="Genomic_DNA"/>
</dbReference>
<dbReference type="eggNOG" id="ENOG502RC1C">
    <property type="taxonomic scope" value="Eukaryota"/>
</dbReference>
<reference evidence="1" key="3">
    <citation type="submission" date="2010-09" db="EMBL/GenBank/DDBJ databases">
        <title>Annotation of Gaeumannomyces graminis var. tritici R3-111a-1.</title>
        <authorList>
            <consortium name="The Broad Institute Genome Sequencing Platform"/>
            <person name="Ma L.-J."/>
            <person name="Dead R."/>
            <person name="Young S.K."/>
            <person name="Zeng Q."/>
            <person name="Gargeya S."/>
            <person name="Fitzgerald M."/>
            <person name="Haas B."/>
            <person name="Abouelleil A."/>
            <person name="Alvarado L."/>
            <person name="Arachchi H.M."/>
            <person name="Berlin A."/>
            <person name="Brown A."/>
            <person name="Chapman S.B."/>
            <person name="Chen Z."/>
            <person name="Dunbar C."/>
            <person name="Freedman E."/>
            <person name="Gearin G."/>
            <person name="Gellesch M."/>
            <person name="Goldberg J."/>
            <person name="Griggs A."/>
            <person name="Gujja S."/>
            <person name="Heiman D."/>
            <person name="Howarth C."/>
            <person name="Larson L."/>
            <person name="Lui A."/>
            <person name="MacDonald P.J.P."/>
            <person name="Mehta T."/>
            <person name="Montmayeur A."/>
            <person name="Murphy C."/>
            <person name="Neiman D."/>
            <person name="Pearson M."/>
            <person name="Priest M."/>
            <person name="Roberts A."/>
            <person name="Saif S."/>
            <person name="Shea T."/>
            <person name="Shenoy N."/>
            <person name="Sisk P."/>
            <person name="Stolte C."/>
            <person name="Sykes S."/>
            <person name="Yandava C."/>
            <person name="Wortman J."/>
            <person name="Nusbaum C."/>
            <person name="Birren B."/>
        </authorList>
    </citation>
    <scope>NUCLEOTIDE SEQUENCE</scope>
    <source>
        <strain evidence="1">R3-111a-1</strain>
    </source>
</reference>
<organism evidence="1">
    <name type="scientific">Gaeumannomyces tritici (strain R3-111a-1)</name>
    <name type="common">Wheat and barley take-all root rot fungus</name>
    <name type="synonym">Gaeumannomyces graminis var. tritici</name>
    <dbReference type="NCBI Taxonomy" id="644352"/>
    <lineage>
        <taxon>Eukaryota</taxon>
        <taxon>Fungi</taxon>
        <taxon>Dikarya</taxon>
        <taxon>Ascomycota</taxon>
        <taxon>Pezizomycotina</taxon>
        <taxon>Sordariomycetes</taxon>
        <taxon>Sordariomycetidae</taxon>
        <taxon>Magnaporthales</taxon>
        <taxon>Magnaporthaceae</taxon>
        <taxon>Gaeumannomyces</taxon>
    </lineage>
</organism>
<keyword evidence="3" id="KW-1185">Reference proteome</keyword>
<dbReference type="GeneID" id="20346322"/>